<dbReference type="InterPro" id="IPR037171">
    <property type="entry name" value="NagB/RpiA_transferase-like"/>
</dbReference>
<dbReference type="Gene3D" id="3.40.50.1360">
    <property type="match status" value="1"/>
</dbReference>
<keyword evidence="5" id="KW-1185">Reference proteome</keyword>
<evidence type="ECO:0000256" key="2">
    <source>
        <dbReference type="ARBA" id="ARBA00023163"/>
    </source>
</evidence>
<evidence type="ECO:0000256" key="1">
    <source>
        <dbReference type="ARBA" id="ARBA00023015"/>
    </source>
</evidence>
<dbReference type="PANTHER" id="PTHR30363">
    <property type="entry name" value="HTH-TYPE TRANSCRIPTIONAL REGULATOR SRLR-RELATED"/>
    <property type="match status" value="1"/>
</dbReference>
<name>A0A9W6VK83_9PSEU</name>
<protein>
    <submittedName>
        <fullName evidence="4">DeoR family transcriptional regulator</fullName>
    </submittedName>
</protein>
<dbReference type="AlphaFoldDB" id="A0A9W6VK83"/>
<dbReference type="InterPro" id="IPR014036">
    <property type="entry name" value="DeoR-like_C"/>
</dbReference>
<dbReference type="InterPro" id="IPR036390">
    <property type="entry name" value="WH_DNA-bd_sf"/>
</dbReference>
<dbReference type="InterPro" id="IPR036388">
    <property type="entry name" value="WH-like_DNA-bd_sf"/>
</dbReference>
<feature type="domain" description="HTH deoR-type" evidence="3">
    <location>
        <begin position="1"/>
        <end position="39"/>
    </location>
</feature>
<evidence type="ECO:0000313" key="5">
    <source>
        <dbReference type="Proteomes" id="UP001165136"/>
    </source>
</evidence>
<keyword evidence="2" id="KW-0804">Transcription</keyword>
<dbReference type="SUPFAM" id="SSF46785">
    <property type="entry name" value="Winged helix' DNA-binding domain"/>
    <property type="match status" value="1"/>
</dbReference>
<sequence>MEVPELAEQFAVSHATIRRDLELLEQQRLVSRTRGGATIHAAFNDLPLSYKTTQDLAEKRRIAHEARKHLAGARVIGMTGGTTVTEFARLLLDHEGLTVVTNALNVAVHLLDNPRLRVFAAGGDIRSSSQEAVGHSAEAFLSEYNLDVAFVGVDGVDAVAGCTNYDPAGARVNAVMRGQARRTIVLADATKIGRVALAQVCAMPDADMLITDGRADGDQVDRIRARGCEVALV</sequence>
<dbReference type="Pfam" id="PF08220">
    <property type="entry name" value="HTH_DeoR"/>
    <property type="match status" value="1"/>
</dbReference>
<dbReference type="GO" id="GO:0003700">
    <property type="term" value="F:DNA-binding transcription factor activity"/>
    <property type="evidence" value="ECO:0007669"/>
    <property type="project" value="InterPro"/>
</dbReference>
<organism evidence="4 5">
    <name type="scientific">Amycolatopsis taiwanensis</name>
    <dbReference type="NCBI Taxonomy" id="342230"/>
    <lineage>
        <taxon>Bacteria</taxon>
        <taxon>Bacillati</taxon>
        <taxon>Actinomycetota</taxon>
        <taxon>Actinomycetes</taxon>
        <taxon>Pseudonocardiales</taxon>
        <taxon>Pseudonocardiaceae</taxon>
        <taxon>Amycolatopsis</taxon>
    </lineage>
</organism>
<dbReference type="SMART" id="SM01134">
    <property type="entry name" value="DeoRC"/>
    <property type="match status" value="1"/>
</dbReference>
<reference evidence="4" key="1">
    <citation type="submission" date="2023-03" db="EMBL/GenBank/DDBJ databases">
        <title>Amycolatopsis taiwanensis NBRC 103393.</title>
        <authorList>
            <person name="Ichikawa N."/>
            <person name="Sato H."/>
            <person name="Tonouchi N."/>
        </authorList>
    </citation>
    <scope>NUCLEOTIDE SEQUENCE</scope>
    <source>
        <strain evidence="4">NBRC 103393</strain>
    </source>
</reference>
<dbReference type="SMART" id="SM00420">
    <property type="entry name" value="HTH_DEOR"/>
    <property type="match status" value="1"/>
</dbReference>
<dbReference type="InterPro" id="IPR001034">
    <property type="entry name" value="DeoR_HTH"/>
</dbReference>
<dbReference type="PANTHER" id="PTHR30363:SF44">
    <property type="entry name" value="AGA OPERON TRANSCRIPTIONAL REPRESSOR-RELATED"/>
    <property type="match status" value="1"/>
</dbReference>
<dbReference type="EMBL" id="BSTI01000022">
    <property type="protein sequence ID" value="GLY70329.1"/>
    <property type="molecule type" value="Genomic_DNA"/>
</dbReference>
<dbReference type="InterPro" id="IPR050313">
    <property type="entry name" value="Carb_Metab_HTH_regulators"/>
</dbReference>
<dbReference type="Proteomes" id="UP001165136">
    <property type="component" value="Unassembled WGS sequence"/>
</dbReference>
<dbReference type="PRINTS" id="PR00037">
    <property type="entry name" value="HTHLACR"/>
</dbReference>
<evidence type="ECO:0000313" key="4">
    <source>
        <dbReference type="EMBL" id="GLY70329.1"/>
    </source>
</evidence>
<dbReference type="Pfam" id="PF00455">
    <property type="entry name" value="DeoRC"/>
    <property type="match status" value="1"/>
</dbReference>
<dbReference type="Gene3D" id="1.10.10.10">
    <property type="entry name" value="Winged helix-like DNA-binding domain superfamily/Winged helix DNA-binding domain"/>
    <property type="match status" value="1"/>
</dbReference>
<dbReference type="PROSITE" id="PS51000">
    <property type="entry name" value="HTH_DEOR_2"/>
    <property type="match status" value="1"/>
</dbReference>
<comment type="caution">
    <text evidence="4">The sequence shown here is derived from an EMBL/GenBank/DDBJ whole genome shotgun (WGS) entry which is preliminary data.</text>
</comment>
<evidence type="ECO:0000259" key="3">
    <source>
        <dbReference type="PROSITE" id="PS51000"/>
    </source>
</evidence>
<keyword evidence="1" id="KW-0805">Transcription regulation</keyword>
<gene>
    <name evidence="4" type="primary">agaR</name>
    <name evidence="4" type="ORF">Atai01_69480</name>
</gene>
<proteinExistence type="predicted"/>
<accession>A0A9W6VK83</accession>
<dbReference type="SUPFAM" id="SSF100950">
    <property type="entry name" value="NagB/RpiA/CoA transferase-like"/>
    <property type="match status" value="1"/>
</dbReference>